<proteinExistence type="predicted"/>
<feature type="non-terminal residue" evidence="2">
    <location>
        <position position="179"/>
    </location>
</feature>
<dbReference type="EMBL" id="JADWDJ010000011">
    <property type="protein sequence ID" value="KAG5273771.1"/>
    <property type="molecule type" value="Genomic_DNA"/>
</dbReference>
<feature type="non-terminal residue" evidence="2">
    <location>
        <position position="1"/>
    </location>
</feature>
<reference evidence="2" key="1">
    <citation type="submission" date="2020-10" db="EMBL/GenBank/DDBJ databases">
        <title>Chromosome-scale genome assembly of the Allis shad, Alosa alosa.</title>
        <authorList>
            <person name="Margot Z."/>
            <person name="Christophe K."/>
            <person name="Cabau C."/>
            <person name="Louis A."/>
            <person name="Berthelot C."/>
            <person name="Parey E."/>
            <person name="Roest Crollius H."/>
            <person name="Montfort J."/>
            <person name="Robinson-Rechavi M."/>
            <person name="Bucao C."/>
            <person name="Bouchez O."/>
            <person name="Gislard M."/>
            <person name="Lluch J."/>
            <person name="Milhes M."/>
            <person name="Lampietro C."/>
            <person name="Lopez Roques C."/>
            <person name="Donnadieu C."/>
            <person name="Braasch I."/>
            <person name="Desvignes T."/>
            <person name="Postlethwait J."/>
            <person name="Bobe J."/>
            <person name="Guiguen Y."/>
        </authorList>
    </citation>
    <scope>NUCLEOTIDE SEQUENCE</scope>
    <source>
        <strain evidence="2">M-15738</strain>
        <tissue evidence="2">Blood</tissue>
    </source>
</reference>
<name>A0AAV6GJX7_9TELE</name>
<evidence type="ECO:0000256" key="1">
    <source>
        <dbReference type="SAM" id="Phobius"/>
    </source>
</evidence>
<accession>A0AAV6GJX7</accession>
<keyword evidence="1" id="KW-0812">Transmembrane</keyword>
<gene>
    <name evidence="2" type="ORF">AALO_G00155330</name>
</gene>
<comment type="caution">
    <text evidence="2">The sequence shown here is derived from an EMBL/GenBank/DDBJ whole genome shotgun (WGS) entry which is preliminary data.</text>
</comment>
<evidence type="ECO:0000313" key="3">
    <source>
        <dbReference type="Proteomes" id="UP000823561"/>
    </source>
</evidence>
<keyword evidence="1" id="KW-1133">Transmembrane helix</keyword>
<keyword evidence="1" id="KW-0472">Membrane</keyword>
<evidence type="ECO:0000313" key="2">
    <source>
        <dbReference type="EMBL" id="KAG5273771.1"/>
    </source>
</evidence>
<dbReference type="Proteomes" id="UP000823561">
    <property type="component" value="Chromosome 11"/>
</dbReference>
<feature type="transmembrane region" description="Helical" evidence="1">
    <location>
        <begin position="6"/>
        <end position="24"/>
    </location>
</feature>
<sequence length="179" mass="20719">LDCLVVYQPSLLAPYCLYSIYAVNNAEKKTLYTHRWSIPVACVIQLYYTYHGLYRPDEAIHTPSPGTSLLSSASCGSLLLHHLLHHHLLFHHLLLHHLLHLYSTLLLHLLLHHHLLFHHLLLHYLLHLYSTLLLHHLLLLCSTLLLHHLLLLYSTLLLHHLLLTTYSTCTLLYSTSPTP</sequence>
<organism evidence="2 3">
    <name type="scientific">Alosa alosa</name>
    <name type="common">allis shad</name>
    <dbReference type="NCBI Taxonomy" id="278164"/>
    <lineage>
        <taxon>Eukaryota</taxon>
        <taxon>Metazoa</taxon>
        <taxon>Chordata</taxon>
        <taxon>Craniata</taxon>
        <taxon>Vertebrata</taxon>
        <taxon>Euteleostomi</taxon>
        <taxon>Actinopterygii</taxon>
        <taxon>Neopterygii</taxon>
        <taxon>Teleostei</taxon>
        <taxon>Clupei</taxon>
        <taxon>Clupeiformes</taxon>
        <taxon>Clupeoidei</taxon>
        <taxon>Clupeidae</taxon>
        <taxon>Alosa</taxon>
    </lineage>
</organism>
<keyword evidence="3" id="KW-1185">Reference proteome</keyword>
<dbReference type="AlphaFoldDB" id="A0AAV6GJX7"/>
<protein>
    <submittedName>
        <fullName evidence="2">Uncharacterized protein</fullName>
    </submittedName>
</protein>